<dbReference type="KEGG" id="ang:An01g11020"/>
<accession>A0AAJ8BLC3</accession>
<dbReference type="AlphaFoldDB" id="A0AAJ8BLC3"/>
<dbReference type="GeneID" id="84590095"/>
<dbReference type="RefSeq" id="XP_059599785.1">
    <property type="nucleotide sequence ID" value="XM_059743968.1"/>
</dbReference>
<reference evidence="1" key="1">
    <citation type="submission" date="2025-02" db="EMBL/GenBank/DDBJ databases">
        <authorList>
            <consortium name="NCBI Genome Project"/>
        </authorList>
    </citation>
    <scope>NUCLEOTIDE SEQUENCE</scope>
</reference>
<organism evidence="1">
    <name type="scientific">Aspergillus niger</name>
    <dbReference type="NCBI Taxonomy" id="5061"/>
    <lineage>
        <taxon>Eukaryota</taxon>
        <taxon>Fungi</taxon>
        <taxon>Dikarya</taxon>
        <taxon>Ascomycota</taxon>
        <taxon>Pezizomycotina</taxon>
        <taxon>Eurotiomycetes</taxon>
        <taxon>Eurotiomycetidae</taxon>
        <taxon>Eurotiales</taxon>
        <taxon>Aspergillaceae</taxon>
        <taxon>Aspergillus</taxon>
        <taxon>Aspergillus subgen. Circumdati</taxon>
    </lineage>
</organism>
<proteinExistence type="predicted"/>
<reference evidence="1" key="2">
    <citation type="submission" date="2025-08" db="UniProtKB">
        <authorList>
            <consortium name="RefSeq"/>
        </authorList>
    </citation>
    <scope>IDENTIFICATION</scope>
</reference>
<evidence type="ECO:0000313" key="1">
    <source>
        <dbReference type="RefSeq" id="XP_059599785.1"/>
    </source>
</evidence>
<name>A0AAJ8BLC3_ASPNG</name>
<dbReference type="VEuPathDB" id="FungiDB:An01g11020"/>
<protein>
    <submittedName>
        <fullName evidence="1">Uncharacterized protein</fullName>
    </submittedName>
</protein>
<sequence>MDGFARFLNHILMEESQGLEPCRTGGVLVVLDKKRGKQGSGDQRGAGFGFAQQDAHPEARLPQPFIRQTPGISQASRELGKAEQTNKLEVASTTSLHHPLHPLASSEIEPEALGCSDPLSECVCLSLMD</sequence>
<gene>
    <name evidence="1" type="ORF">An01g11020</name>
</gene>